<proteinExistence type="inferred from homology"/>
<feature type="region of interest" description="Disordered" evidence="4">
    <location>
        <begin position="37"/>
        <end position="60"/>
    </location>
</feature>
<comment type="caution">
    <text evidence="5">The sequence shown here is derived from an EMBL/GenBank/DDBJ whole genome shotgun (WGS) entry which is preliminary data.</text>
</comment>
<dbReference type="PANTHER" id="PTHR15416">
    <property type="entry name" value="CAMP-DEPENDENT PROTEIN KINASE INHIBITOR/PKI"/>
    <property type="match status" value="1"/>
</dbReference>
<keyword evidence="6" id="KW-1185">Reference proteome</keyword>
<dbReference type="InterPro" id="IPR004171">
    <property type="entry name" value="cAMP_dep_PKI"/>
</dbReference>
<dbReference type="AlphaFoldDB" id="A0AAW1K479"/>
<feature type="region of interest" description="Disordered" evidence="4">
    <location>
        <begin position="100"/>
        <end position="120"/>
    </location>
</feature>
<name>A0AAW1K479_POPJA</name>
<feature type="compositionally biased region" description="Basic and acidic residues" evidence="4">
    <location>
        <begin position="49"/>
        <end position="60"/>
    </location>
</feature>
<evidence type="ECO:0000256" key="1">
    <source>
        <dbReference type="ARBA" id="ARBA00002844"/>
    </source>
</evidence>
<reference evidence="5 6" key="1">
    <citation type="journal article" date="2024" name="BMC Genomics">
        <title>De novo assembly and annotation of Popillia japonica's genome with initial clues to its potential as an invasive pest.</title>
        <authorList>
            <person name="Cucini C."/>
            <person name="Boschi S."/>
            <person name="Funari R."/>
            <person name="Cardaioli E."/>
            <person name="Iannotti N."/>
            <person name="Marturano G."/>
            <person name="Paoli F."/>
            <person name="Bruttini M."/>
            <person name="Carapelli A."/>
            <person name="Frati F."/>
            <person name="Nardi F."/>
        </authorList>
    </citation>
    <scope>NUCLEOTIDE SEQUENCE [LARGE SCALE GENOMIC DNA]</scope>
    <source>
        <strain evidence="5">DMR45628</strain>
    </source>
</reference>
<feature type="compositionally biased region" description="Polar residues" evidence="4">
    <location>
        <begin position="37"/>
        <end position="46"/>
    </location>
</feature>
<gene>
    <name evidence="5" type="ORF">QE152_g25013</name>
</gene>
<sequence>MKAKSPIRYSKLNLRNSFKRHRDLSRRTVLKMLAVMENQQPSTPGSSHVPEDTLKTPETSETRVKEFLATGRSGRRNALPNILSDRTVDCSELPKKFENLSTKDTCDKGKDQPGPSKTTS</sequence>
<organism evidence="5 6">
    <name type="scientific">Popillia japonica</name>
    <name type="common">Japanese beetle</name>
    <dbReference type="NCBI Taxonomy" id="7064"/>
    <lineage>
        <taxon>Eukaryota</taxon>
        <taxon>Metazoa</taxon>
        <taxon>Ecdysozoa</taxon>
        <taxon>Arthropoda</taxon>
        <taxon>Hexapoda</taxon>
        <taxon>Insecta</taxon>
        <taxon>Pterygota</taxon>
        <taxon>Neoptera</taxon>
        <taxon>Endopterygota</taxon>
        <taxon>Coleoptera</taxon>
        <taxon>Polyphaga</taxon>
        <taxon>Scarabaeiformia</taxon>
        <taxon>Scarabaeidae</taxon>
        <taxon>Rutelinae</taxon>
        <taxon>Popillia</taxon>
    </lineage>
</organism>
<dbReference type="EMBL" id="JASPKY010000267">
    <property type="protein sequence ID" value="KAK9712175.1"/>
    <property type="molecule type" value="Genomic_DNA"/>
</dbReference>
<accession>A0AAW1K479</accession>
<comment type="function">
    <text evidence="1">Extremely potent competitive inhibitor of cAMP-dependent protein kinase activity, this protein interacts with the catalytic subunit of the enzyme after the cAMP-induced dissociation of its regulatory chains.</text>
</comment>
<dbReference type="GO" id="GO:0004862">
    <property type="term" value="F:cAMP-dependent protein kinase inhibitor activity"/>
    <property type="evidence" value="ECO:0007669"/>
    <property type="project" value="InterPro"/>
</dbReference>
<evidence type="ECO:0000256" key="2">
    <source>
        <dbReference type="ARBA" id="ARBA00006393"/>
    </source>
</evidence>
<dbReference type="Pfam" id="PF02827">
    <property type="entry name" value="PKI"/>
    <property type="match status" value="1"/>
</dbReference>
<comment type="similarity">
    <text evidence="2">Belongs to the PKI family.</text>
</comment>
<dbReference type="Proteomes" id="UP001458880">
    <property type="component" value="Unassembled WGS sequence"/>
</dbReference>
<keyword evidence="3 5" id="KW-0649">Protein kinase inhibitor</keyword>
<evidence type="ECO:0000256" key="4">
    <source>
        <dbReference type="SAM" id="MobiDB-lite"/>
    </source>
</evidence>
<evidence type="ECO:0000256" key="3">
    <source>
        <dbReference type="ARBA" id="ARBA00023013"/>
    </source>
</evidence>
<evidence type="ECO:0000313" key="6">
    <source>
        <dbReference type="Proteomes" id="UP001458880"/>
    </source>
</evidence>
<evidence type="ECO:0000313" key="5">
    <source>
        <dbReference type="EMBL" id="KAK9712175.1"/>
    </source>
</evidence>
<protein>
    <submittedName>
        <fullName evidence="5">cAMP-dependent protein kinase inhibitor</fullName>
    </submittedName>
</protein>